<name>A0A9P9APT7_9HYPO</name>
<dbReference type="AlphaFoldDB" id="A0A9P9APT7"/>
<accession>A0A9P9APT7</accession>
<keyword evidence="3" id="KW-1185">Reference proteome</keyword>
<dbReference type="Proteomes" id="UP000777438">
    <property type="component" value="Unassembled WGS sequence"/>
</dbReference>
<evidence type="ECO:0000313" key="2">
    <source>
        <dbReference type="EMBL" id="KAH6885021.1"/>
    </source>
</evidence>
<evidence type="ECO:0000313" key="3">
    <source>
        <dbReference type="Proteomes" id="UP000777438"/>
    </source>
</evidence>
<evidence type="ECO:0000256" key="1">
    <source>
        <dbReference type="SAM" id="MobiDB-lite"/>
    </source>
</evidence>
<comment type="caution">
    <text evidence="2">The sequence shown here is derived from an EMBL/GenBank/DDBJ whole genome shotgun (WGS) entry which is preliminary data.</text>
</comment>
<gene>
    <name evidence="2" type="ORF">B0T10DRAFT_577461</name>
</gene>
<protein>
    <submittedName>
        <fullName evidence="2">Uncharacterized protein</fullName>
    </submittedName>
</protein>
<proteinExistence type="predicted"/>
<sequence length="109" mass="11860">MAGFTLAFAPTSISFGRSDSKPTFANFGRSGYNGPEADFSRFGYNKDGDDDQGNKGRSGYNDPSDADECRGAEVLWSCQNSLLKDDTQHVLEVPKLAALFATRLGHQVF</sequence>
<dbReference type="OrthoDB" id="5119144at2759"/>
<feature type="region of interest" description="Disordered" evidence="1">
    <location>
        <begin position="26"/>
        <end position="67"/>
    </location>
</feature>
<dbReference type="EMBL" id="JAGPYM010000019">
    <property type="protein sequence ID" value="KAH6885021.1"/>
    <property type="molecule type" value="Genomic_DNA"/>
</dbReference>
<organism evidence="2 3">
    <name type="scientific">Thelonectria olida</name>
    <dbReference type="NCBI Taxonomy" id="1576542"/>
    <lineage>
        <taxon>Eukaryota</taxon>
        <taxon>Fungi</taxon>
        <taxon>Dikarya</taxon>
        <taxon>Ascomycota</taxon>
        <taxon>Pezizomycotina</taxon>
        <taxon>Sordariomycetes</taxon>
        <taxon>Hypocreomycetidae</taxon>
        <taxon>Hypocreales</taxon>
        <taxon>Nectriaceae</taxon>
        <taxon>Thelonectria</taxon>
    </lineage>
</organism>
<reference evidence="2 3" key="1">
    <citation type="journal article" date="2021" name="Nat. Commun.">
        <title>Genetic determinants of endophytism in the Arabidopsis root mycobiome.</title>
        <authorList>
            <person name="Mesny F."/>
            <person name="Miyauchi S."/>
            <person name="Thiergart T."/>
            <person name="Pickel B."/>
            <person name="Atanasova L."/>
            <person name="Karlsson M."/>
            <person name="Huettel B."/>
            <person name="Barry K.W."/>
            <person name="Haridas S."/>
            <person name="Chen C."/>
            <person name="Bauer D."/>
            <person name="Andreopoulos W."/>
            <person name="Pangilinan J."/>
            <person name="LaButti K."/>
            <person name="Riley R."/>
            <person name="Lipzen A."/>
            <person name="Clum A."/>
            <person name="Drula E."/>
            <person name="Henrissat B."/>
            <person name="Kohler A."/>
            <person name="Grigoriev I.V."/>
            <person name="Martin F.M."/>
            <person name="Hacquard S."/>
        </authorList>
    </citation>
    <scope>NUCLEOTIDE SEQUENCE [LARGE SCALE GENOMIC DNA]</scope>
    <source>
        <strain evidence="2 3">MPI-CAGE-CH-0241</strain>
    </source>
</reference>